<keyword evidence="5" id="KW-0808">Transferase</keyword>
<dbReference type="RefSeq" id="WP_369610293.1">
    <property type="nucleotide sequence ID" value="NZ_AP031322.1"/>
</dbReference>
<feature type="transmembrane region" description="Helical" evidence="7">
    <location>
        <begin position="297"/>
        <end position="317"/>
    </location>
</feature>
<dbReference type="GO" id="GO:0085029">
    <property type="term" value="P:extracellular matrix assembly"/>
    <property type="evidence" value="ECO:0007669"/>
    <property type="project" value="TreeGrafter"/>
</dbReference>
<evidence type="ECO:0000256" key="4">
    <source>
        <dbReference type="ARBA" id="ARBA00022676"/>
    </source>
</evidence>
<protein>
    <submittedName>
        <fullName evidence="9">Chitooligosaccharide synthase NodC</fullName>
    </submittedName>
</protein>
<comment type="subcellular location">
    <subcellularLocation>
        <location evidence="1">Cell membrane</location>
    </subcellularLocation>
</comment>
<keyword evidence="7" id="KW-0812">Transmembrane</keyword>
<feature type="transmembrane region" description="Helical" evidence="7">
    <location>
        <begin position="378"/>
        <end position="398"/>
    </location>
</feature>
<dbReference type="AlphaFoldDB" id="A0AAT9GV60"/>
<dbReference type="SUPFAM" id="SSF53448">
    <property type="entry name" value="Nucleotide-diphospho-sugar transferases"/>
    <property type="match status" value="1"/>
</dbReference>
<keyword evidence="4" id="KW-0328">Glycosyltransferase</keyword>
<accession>A0AAT9GV60</accession>
<evidence type="ECO:0000256" key="1">
    <source>
        <dbReference type="ARBA" id="ARBA00004236"/>
    </source>
</evidence>
<keyword evidence="3" id="KW-1003">Cell membrane</keyword>
<evidence type="ECO:0000256" key="5">
    <source>
        <dbReference type="ARBA" id="ARBA00022679"/>
    </source>
</evidence>
<keyword evidence="6 7" id="KW-0472">Membrane</keyword>
<evidence type="ECO:0000256" key="3">
    <source>
        <dbReference type="ARBA" id="ARBA00022475"/>
    </source>
</evidence>
<dbReference type="PANTHER" id="PTHR22913">
    <property type="entry name" value="HYALURONAN SYNTHASE"/>
    <property type="match status" value="1"/>
</dbReference>
<reference evidence="9" key="1">
    <citation type="submission" date="2024-03" db="EMBL/GenBank/DDBJ databases">
        <title>Complete genome sequence of Sulfurisphaera javensis strain KD-1.</title>
        <authorList>
            <person name="Sakai H."/>
            <person name="Nur N."/>
            <person name="Suwanto A."/>
            <person name="Kurosawa N."/>
        </authorList>
    </citation>
    <scope>NUCLEOTIDE SEQUENCE</scope>
    <source>
        <strain evidence="9">KD-1</strain>
    </source>
</reference>
<evidence type="ECO:0000259" key="8">
    <source>
        <dbReference type="Pfam" id="PF00535"/>
    </source>
</evidence>
<comment type="similarity">
    <text evidence="2">Belongs to the NodC/HAS family.</text>
</comment>
<proteinExistence type="inferred from homology"/>
<evidence type="ECO:0000256" key="6">
    <source>
        <dbReference type="ARBA" id="ARBA00023136"/>
    </source>
</evidence>
<sequence length="413" mass="46996">MIFELLNLIYSILYGVFIYFPVNFIVFFIIPSLLRRYKASKYKPYTSGLTRKDVKVSVIIPEYNEDLDIFEKCVKSVYKNKPDEIIIVHDDGRKEVAEIGKKYGAKVFSVNKRLGKRRALILGWLNAIGDIIVQVDSDTIMENNTLEEIIKPFSDPKVAGVQGHPILFRTGGRLPYLYGQIIELSRDVVSKALNGSLPVIDGKIAAYRRSFLIEAINFFDKEKYGKRTITIADDKALTYYANFMGYKTVYQSTAIAKSAAQPTISAFINQQLRWARSGYLYLVKEIRSGLFFMMGSFYRFHILTYLLAPFSFLFALTQAVLVPANPTLWSWGYLIDYGINIPIILYSLLIFIVGININMRLSLSLLGIKFKEIGTLDYTAIGVFGLFVIFPMFLYAAITHFKASEWRQVIGGG</sequence>
<evidence type="ECO:0000256" key="7">
    <source>
        <dbReference type="SAM" id="Phobius"/>
    </source>
</evidence>
<dbReference type="InterPro" id="IPR001173">
    <property type="entry name" value="Glyco_trans_2-like"/>
</dbReference>
<name>A0AAT9GV60_9CREN</name>
<dbReference type="InterPro" id="IPR029044">
    <property type="entry name" value="Nucleotide-diphossugar_trans"/>
</dbReference>
<dbReference type="Gene3D" id="3.90.550.10">
    <property type="entry name" value="Spore Coat Polysaccharide Biosynthesis Protein SpsA, Chain A"/>
    <property type="match status" value="1"/>
</dbReference>
<dbReference type="KEGG" id="sjv:SJAV_27670"/>
<dbReference type="GeneID" id="92355718"/>
<organism evidence="9">
    <name type="scientific">Sulfurisphaera javensis</name>
    <dbReference type="NCBI Taxonomy" id="2049879"/>
    <lineage>
        <taxon>Archaea</taxon>
        <taxon>Thermoproteota</taxon>
        <taxon>Thermoprotei</taxon>
        <taxon>Sulfolobales</taxon>
        <taxon>Sulfolobaceae</taxon>
        <taxon>Sulfurisphaera</taxon>
    </lineage>
</organism>
<feature type="transmembrane region" description="Helical" evidence="7">
    <location>
        <begin position="337"/>
        <end position="357"/>
    </location>
</feature>
<keyword evidence="7" id="KW-1133">Transmembrane helix</keyword>
<gene>
    <name evidence="9" type="primary">nodC</name>
    <name evidence="9" type="ORF">SJAV_27670</name>
</gene>
<feature type="transmembrane region" description="Helical" evidence="7">
    <location>
        <begin position="12"/>
        <end position="34"/>
    </location>
</feature>
<feature type="domain" description="Glycosyltransferase 2-like" evidence="8">
    <location>
        <begin position="57"/>
        <end position="212"/>
    </location>
</feature>
<evidence type="ECO:0000313" key="9">
    <source>
        <dbReference type="EMBL" id="BFH74823.1"/>
    </source>
</evidence>
<evidence type="ECO:0000256" key="2">
    <source>
        <dbReference type="ARBA" id="ARBA00006782"/>
    </source>
</evidence>
<dbReference type="GO" id="GO:0050501">
    <property type="term" value="F:hyaluronan synthase activity"/>
    <property type="evidence" value="ECO:0007669"/>
    <property type="project" value="TreeGrafter"/>
</dbReference>
<dbReference type="Pfam" id="PF00535">
    <property type="entry name" value="Glycos_transf_2"/>
    <property type="match status" value="1"/>
</dbReference>
<dbReference type="PANTHER" id="PTHR22913:SF12">
    <property type="entry name" value="MANNURONAN SYNTHASE"/>
    <property type="match status" value="1"/>
</dbReference>
<dbReference type="EMBL" id="AP031322">
    <property type="protein sequence ID" value="BFH74823.1"/>
    <property type="molecule type" value="Genomic_DNA"/>
</dbReference>
<dbReference type="GO" id="GO:0030213">
    <property type="term" value="P:hyaluronan biosynthetic process"/>
    <property type="evidence" value="ECO:0007669"/>
    <property type="project" value="TreeGrafter"/>
</dbReference>
<dbReference type="GO" id="GO:0005886">
    <property type="term" value="C:plasma membrane"/>
    <property type="evidence" value="ECO:0007669"/>
    <property type="project" value="UniProtKB-SubCell"/>
</dbReference>